<evidence type="ECO:0000313" key="3">
    <source>
        <dbReference type="Proteomes" id="UP001239522"/>
    </source>
</evidence>
<sequence length="186" mass="19285">MDLSIVAAALPALGWALHGSLLTHRLSTARRDPLTGLHTRTGWTARAERIATRSPDAAALLVDLDDFKAINDTYGHLAGDAVIAATAARLTGWVSGHGIAARLGGDEFAAIITAPARTPGLAALREALHRPVAYGCQTVPVGASIGVCHLAALPARTLTDALSAADSAMYAVKGRGRRNNTPRARS</sequence>
<gene>
    <name evidence="2" type="ORF">P8A18_09135</name>
</gene>
<proteinExistence type="predicted"/>
<dbReference type="GO" id="GO:0052621">
    <property type="term" value="F:diguanylate cyclase activity"/>
    <property type="evidence" value="ECO:0007669"/>
    <property type="project" value="UniProtKB-EC"/>
</dbReference>
<dbReference type="Pfam" id="PF00990">
    <property type="entry name" value="GGDEF"/>
    <property type="match status" value="1"/>
</dbReference>
<dbReference type="PANTHER" id="PTHR45138:SF9">
    <property type="entry name" value="DIGUANYLATE CYCLASE DGCM-RELATED"/>
    <property type="match status" value="1"/>
</dbReference>
<dbReference type="PANTHER" id="PTHR45138">
    <property type="entry name" value="REGULATORY COMPONENTS OF SENSORY TRANSDUCTION SYSTEM"/>
    <property type="match status" value="1"/>
</dbReference>
<dbReference type="PROSITE" id="PS50887">
    <property type="entry name" value="GGDEF"/>
    <property type="match status" value="1"/>
</dbReference>
<dbReference type="InterPro" id="IPR000160">
    <property type="entry name" value="GGDEF_dom"/>
</dbReference>
<evidence type="ECO:0000313" key="2">
    <source>
        <dbReference type="EMBL" id="WLQ33608.1"/>
    </source>
</evidence>
<dbReference type="InterPro" id="IPR029787">
    <property type="entry name" value="Nucleotide_cyclase"/>
</dbReference>
<accession>A0ABY9HGF7</accession>
<organism evidence="2 3">
    <name type="scientific">Streptomyces castrisilvae</name>
    <dbReference type="NCBI Taxonomy" id="3033811"/>
    <lineage>
        <taxon>Bacteria</taxon>
        <taxon>Bacillati</taxon>
        <taxon>Actinomycetota</taxon>
        <taxon>Actinomycetes</taxon>
        <taxon>Kitasatosporales</taxon>
        <taxon>Streptomycetaceae</taxon>
        <taxon>Streptomyces</taxon>
    </lineage>
</organism>
<dbReference type="EC" id="2.7.7.65" evidence="2"/>
<dbReference type="CDD" id="cd01949">
    <property type="entry name" value="GGDEF"/>
    <property type="match status" value="1"/>
</dbReference>
<dbReference type="InterPro" id="IPR043128">
    <property type="entry name" value="Rev_trsase/Diguanyl_cyclase"/>
</dbReference>
<dbReference type="EMBL" id="CP120997">
    <property type="protein sequence ID" value="WLQ33608.1"/>
    <property type="molecule type" value="Genomic_DNA"/>
</dbReference>
<dbReference type="Gene3D" id="3.30.70.270">
    <property type="match status" value="1"/>
</dbReference>
<keyword evidence="2" id="KW-0548">Nucleotidyltransferase</keyword>
<dbReference type="NCBIfam" id="TIGR00254">
    <property type="entry name" value="GGDEF"/>
    <property type="match status" value="1"/>
</dbReference>
<protein>
    <submittedName>
        <fullName evidence="2">GGDEF domain-containing protein</fullName>
        <ecNumber evidence="2">2.7.7.65</ecNumber>
    </submittedName>
</protein>
<dbReference type="SMART" id="SM00267">
    <property type="entry name" value="GGDEF"/>
    <property type="match status" value="1"/>
</dbReference>
<name>A0ABY9HGF7_9ACTN</name>
<dbReference type="RefSeq" id="WP_306053344.1">
    <property type="nucleotide sequence ID" value="NZ_CP120997.1"/>
</dbReference>
<feature type="domain" description="GGDEF" evidence="1">
    <location>
        <begin position="55"/>
        <end position="185"/>
    </location>
</feature>
<keyword evidence="2" id="KW-0808">Transferase</keyword>
<evidence type="ECO:0000259" key="1">
    <source>
        <dbReference type="PROSITE" id="PS50887"/>
    </source>
</evidence>
<dbReference type="InterPro" id="IPR050469">
    <property type="entry name" value="Diguanylate_Cyclase"/>
</dbReference>
<keyword evidence="3" id="KW-1185">Reference proteome</keyword>
<dbReference type="SUPFAM" id="SSF55073">
    <property type="entry name" value="Nucleotide cyclase"/>
    <property type="match status" value="1"/>
</dbReference>
<reference evidence="2 3" key="1">
    <citation type="submission" date="2023-03" db="EMBL/GenBank/DDBJ databases">
        <title>Isolation and description of six Streptomyces strains from soil environments, able to metabolize different microbial glucans.</title>
        <authorList>
            <person name="Widen T."/>
            <person name="Larsbrink J."/>
        </authorList>
    </citation>
    <scope>NUCLEOTIDE SEQUENCE [LARGE SCALE GENOMIC DNA]</scope>
    <source>
        <strain evidence="2 3">Mut1</strain>
    </source>
</reference>
<dbReference type="Proteomes" id="UP001239522">
    <property type="component" value="Chromosome"/>
</dbReference>